<dbReference type="FunFam" id="3.40.470.10:FF:000005">
    <property type="entry name" value="Single-strand selective monofunctional uracil DNA glycosylase"/>
    <property type="match status" value="1"/>
</dbReference>
<dbReference type="Gene3D" id="3.40.470.10">
    <property type="entry name" value="Uracil-DNA glycosylase-like domain"/>
    <property type="match status" value="1"/>
</dbReference>
<evidence type="ECO:0000313" key="9">
    <source>
        <dbReference type="EMBL" id="KAG0560075.1"/>
    </source>
</evidence>
<dbReference type="EMBL" id="CM026431">
    <property type="protein sequence ID" value="KAG0560075.1"/>
    <property type="molecule type" value="Genomic_DNA"/>
</dbReference>
<comment type="subcellular location">
    <subcellularLocation>
        <location evidence="1">Nucleus</location>
    </subcellularLocation>
</comment>
<keyword evidence="3" id="KW-0227">DNA damage</keyword>
<feature type="domain" description="Uracil-DNA glycosylase-like" evidence="8">
    <location>
        <begin position="167"/>
        <end position="342"/>
    </location>
</feature>
<evidence type="ECO:0000259" key="8">
    <source>
        <dbReference type="Pfam" id="PF03167"/>
    </source>
</evidence>
<evidence type="ECO:0000256" key="2">
    <source>
        <dbReference type="ARBA" id="ARBA00007889"/>
    </source>
</evidence>
<comment type="similarity">
    <text evidence="2">Belongs to the uracil-DNA glycosylase (UDG) superfamily. SMUG1 family.</text>
</comment>
<sequence length="359" mass="39535">MHRLRVGATQCCHCPVLAFGSKHLRMTSIATYTRKRRVGAVAGSSEGVSVAVKSDFEEFRHVGVVKEEESRPRRGRKVKKAEVEEAVLKDSNVGEVESHVREDVVGRGFKGEVGGDGVAGEGGCEALLKAMDDMVVALAPLSFKAPVAFVYNPLEYARKPHEEYVRKYGGKKVDVLLVGMNPGPFGMAQTGVPFGDSVHVREFLHITSEVEPPKEMHPKRPIIGLRCPRREVSGQRVWGWAQARFGTASAFFDRFWIHNYCPLMFMEPSGKNRTPDKLTISERASITNICNAALRIVIDVTKPRLIVGIGKYAAERIKQCAPPGAQVGDIMHPSPANPKANKDWDKLIEAQLRGLGVDI</sequence>
<dbReference type="Pfam" id="PF03167">
    <property type="entry name" value="UDG"/>
    <property type="match status" value="1"/>
</dbReference>
<comment type="caution">
    <text evidence="9">The sequence shown here is derived from an EMBL/GenBank/DDBJ whole genome shotgun (WGS) entry which is preliminary data.</text>
</comment>
<dbReference type="InterPro" id="IPR039134">
    <property type="entry name" value="SMUG1"/>
</dbReference>
<evidence type="ECO:0000256" key="7">
    <source>
        <dbReference type="ARBA" id="ARBA00023242"/>
    </source>
</evidence>
<gene>
    <name evidence="9" type="ORF">KC19_10G152800</name>
</gene>
<protein>
    <recommendedName>
        <fullName evidence="8">Uracil-DNA glycosylase-like domain-containing protein</fullName>
    </recommendedName>
</protein>
<reference evidence="9" key="1">
    <citation type="submission" date="2020-06" db="EMBL/GenBank/DDBJ databases">
        <title>WGS assembly of Ceratodon purpureus strain R40.</title>
        <authorList>
            <person name="Carey S.B."/>
            <person name="Jenkins J."/>
            <person name="Shu S."/>
            <person name="Lovell J.T."/>
            <person name="Sreedasyam A."/>
            <person name="Maumus F."/>
            <person name="Tiley G.P."/>
            <person name="Fernandez-Pozo N."/>
            <person name="Barry K."/>
            <person name="Chen C."/>
            <person name="Wang M."/>
            <person name="Lipzen A."/>
            <person name="Daum C."/>
            <person name="Saski C.A."/>
            <person name="Payton A.C."/>
            <person name="Mcbreen J.C."/>
            <person name="Conrad R.E."/>
            <person name="Kollar L.M."/>
            <person name="Olsson S."/>
            <person name="Huttunen S."/>
            <person name="Landis J.B."/>
            <person name="Wickett N.J."/>
            <person name="Johnson M.G."/>
            <person name="Rensing S.A."/>
            <person name="Grimwood J."/>
            <person name="Schmutz J."/>
            <person name="Mcdaniel S.F."/>
        </authorList>
    </citation>
    <scope>NUCLEOTIDE SEQUENCE</scope>
    <source>
        <strain evidence="9">R40</strain>
    </source>
</reference>
<dbReference type="Proteomes" id="UP000822688">
    <property type="component" value="Chromosome 10"/>
</dbReference>
<proteinExistence type="inferred from homology"/>
<evidence type="ECO:0000256" key="6">
    <source>
        <dbReference type="ARBA" id="ARBA00023204"/>
    </source>
</evidence>
<evidence type="ECO:0000256" key="5">
    <source>
        <dbReference type="ARBA" id="ARBA00023125"/>
    </source>
</evidence>
<dbReference type="SUPFAM" id="SSF52141">
    <property type="entry name" value="Uracil-DNA glycosylase-like"/>
    <property type="match status" value="1"/>
</dbReference>
<keyword evidence="5" id="KW-0238">DNA-binding</keyword>
<accession>A0A8T0GNK4</accession>
<keyword evidence="7" id="KW-0539">Nucleus</keyword>
<dbReference type="GO" id="GO:0003677">
    <property type="term" value="F:DNA binding"/>
    <property type="evidence" value="ECO:0007669"/>
    <property type="project" value="UniProtKB-KW"/>
</dbReference>
<evidence type="ECO:0000256" key="4">
    <source>
        <dbReference type="ARBA" id="ARBA00022801"/>
    </source>
</evidence>
<dbReference type="GO" id="GO:0000703">
    <property type="term" value="F:oxidized pyrimidine nucleobase lesion DNA N-glycosylase activity"/>
    <property type="evidence" value="ECO:0007669"/>
    <property type="project" value="TreeGrafter"/>
</dbReference>
<evidence type="ECO:0000256" key="3">
    <source>
        <dbReference type="ARBA" id="ARBA00022763"/>
    </source>
</evidence>
<dbReference type="InterPro" id="IPR036895">
    <property type="entry name" value="Uracil-DNA_glycosylase-like_sf"/>
</dbReference>
<dbReference type="PANTHER" id="PTHR13235:SF2">
    <property type="entry name" value="SINGLE-STRAND SELECTIVE MONOFUNCTIONAL URACIL DNA GLYCOSYLASE"/>
    <property type="match status" value="1"/>
</dbReference>
<dbReference type="GO" id="GO:0017065">
    <property type="term" value="F:single-strand selective uracil DNA N-glycosylase activity"/>
    <property type="evidence" value="ECO:0007669"/>
    <property type="project" value="InterPro"/>
</dbReference>
<keyword evidence="6" id="KW-0234">DNA repair</keyword>
<keyword evidence="10" id="KW-1185">Reference proteome</keyword>
<dbReference type="GO" id="GO:0005634">
    <property type="term" value="C:nucleus"/>
    <property type="evidence" value="ECO:0007669"/>
    <property type="project" value="UniProtKB-SubCell"/>
</dbReference>
<dbReference type="PANTHER" id="PTHR13235">
    <property type="entry name" value="SINGLE-STRAND SELECTIVE MONOFUNCTIONAL URACIL DNA GLYCOSYLASE"/>
    <property type="match status" value="1"/>
</dbReference>
<organism evidence="9 10">
    <name type="scientific">Ceratodon purpureus</name>
    <name type="common">Fire moss</name>
    <name type="synonym">Dicranum purpureum</name>
    <dbReference type="NCBI Taxonomy" id="3225"/>
    <lineage>
        <taxon>Eukaryota</taxon>
        <taxon>Viridiplantae</taxon>
        <taxon>Streptophyta</taxon>
        <taxon>Embryophyta</taxon>
        <taxon>Bryophyta</taxon>
        <taxon>Bryophytina</taxon>
        <taxon>Bryopsida</taxon>
        <taxon>Dicranidae</taxon>
        <taxon>Pseudoditrichales</taxon>
        <taxon>Ditrichaceae</taxon>
        <taxon>Ceratodon</taxon>
    </lineage>
</organism>
<evidence type="ECO:0000313" key="10">
    <source>
        <dbReference type="Proteomes" id="UP000822688"/>
    </source>
</evidence>
<dbReference type="GO" id="GO:0006284">
    <property type="term" value="P:base-excision repair"/>
    <property type="evidence" value="ECO:0007669"/>
    <property type="project" value="InterPro"/>
</dbReference>
<dbReference type="CDD" id="cd19374">
    <property type="entry name" value="UDG-F3_SMUG1-like"/>
    <property type="match status" value="1"/>
</dbReference>
<dbReference type="AlphaFoldDB" id="A0A8T0GNK4"/>
<dbReference type="InterPro" id="IPR005122">
    <property type="entry name" value="Uracil-DNA_glycosylase-like"/>
</dbReference>
<keyword evidence="4" id="KW-0378">Hydrolase</keyword>
<name>A0A8T0GNK4_CERPU</name>
<evidence type="ECO:0000256" key="1">
    <source>
        <dbReference type="ARBA" id="ARBA00004123"/>
    </source>
</evidence>